<evidence type="ECO:0000313" key="3">
    <source>
        <dbReference type="Proteomes" id="UP000054047"/>
    </source>
</evidence>
<dbReference type="AlphaFoldDB" id="A0A0C2FWI3"/>
<dbReference type="Proteomes" id="UP000054047">
    <property type="component" value="Unassembled WGS sequence"/>
</dbReference>
<reference evidence="2 3" key="1">
    <citation type="submission" date="2013-12" db="EMBL/GenBank/DDBJ databases">
        <title>Draft genome of the parsitic nematode Ancylostoma duodenale.</title>
        <authorList>
            <person name="Mitreva M."/>
        </authorList>
    </citation>
    <scope>NUCLEOTIDE SEQUENCE [LARGE SCALE GENOMIC DNA]</scope>
    <source>
        <strain evidence="2 3">Zhejiang</strain>
    </source>
</reference>
<keyword evidence="3" id="KW-1185">Reference proteome</keyword>
<dbReference type="EMBL" id="KN742505">
    <property type="protein sequence ID" value="KIH52910.1"/>
    <property type="molecule type" value="Genomic_DNA"/>
</dbReference>
<name>A0A0C2FWI3_9BILA</name>
<evidence type="ECO:0000313" key="2">
    <source>
        <dbReference type="EMBL" id="KIH52910.1"/>
    </source>
</evidence>
<gene>
    <name evidence="2" type="ORF">ANCDUO_16979</name>
</gene>
<evidence type="ECO:0000256" key="1">
    <source>
        <dbReference type="SAM" id="Phobius"/>
    </source>
</evidence>
<proteinExistence type="predicted"/>
<keyword evidence="1" id="KW-1133">Transmembrane helix</keyword>
<feature type="non-terminal residue" evidence="2">
    <location>
        <position position="1"/>
    </location>
</feature>
<keyword evidence="1" id="KW-0472">Membrane</keyword>
<accession>A0A0C2FWI3</accession>
<keyword evidence="1" id="KW-0812">Transmembrane</keyword>
<dbReference type="OrthoDB" id="1856718at2759"/>
<organism evidence="2 3">
    <name type="scientific">Ancylostoma duodenale</name>
    <dbReference type="NCBI Taxonomy" id="51022"/>
    <lineage>
        <taxon>Eukaryota</taxon>
        <taxon>Metazoa</taxon>
        <taxon>Ecdysozoa</taxon>
        <taxon>Nematoda</taxon>
        <taxon>Chromadorea</taxon>
        <taxon>Rhabditida</taxon>
        <taxon>Rhabditina</taxon>
        <taxon>Rhabditomorpha</taxon>
        <taxon>Strongyloidea</taxon>
        <taxon>Ancylostomatidae</taxon>
        <taxon>Ancylostomatinae</taxon>
        <taxon>Ancylostoma</taxon>
    </lineage>
</organism>
<protein>
    <submittedName>
        <fullName evidence="2">Uncharacterized protein</fullName>
    </submittedName>
</protein>
<sequence length="78" mass="8935">PKPRFLWIPVVLRMLFIPFFMFCNYQPAGKVRTVADDKLDLNFAPENVESLRLSLITAKILVMMGSNMFISDPDNDQG</sequence>
<feature type="transmembrane region" description="Helical" evidence="1">
    <location>
        <begin position="6"/>
        <end position="25"/>
    </location>
</feature>